<evidence type="ECO:0000313" key="3">
    <source>
        <dbReference type="Proteomes" id="UP001152592"/>
    </source>
</evidence>
<gene>
    <name evidence="2" type="ORF">PSALAMII_LOCUS8610</name>
</gene>
<dbReference type="PANTHER" id="PTHR40780">
    <property type="entry name" value="DUF3669 DOMAIN-CONTAINING PROTEIN"/>
    <property type="match status" value="1"/>
</dbReference>
<dbReference type="AlphaFoldDB" id="A0A9W4JNM3"/>
<comment type="caution">
    <text evidence="2">The sequence shown here is derived from an EMBL/GenBank/DDBJ whole genome shotgun (WGS) entry which is preliminary data.</text>
</comment>
<dbReference type="Proteomes" id="UP001152592">
    <property type="component" value="Unassembled WGS sequence"/>
</dbReference>
<accession>A0A9W4JNM3</accession>
<name>A0A9W4JNM3_9EURO</name>
<proteinExistence type="predicted"/>
<dbReference type="OrthoDB" id="19944at2759"/>
<organism evidence="2 3">
    <name type="scientific">Penicillium salamii</name>
    <dbReference type="NCBI Taxonomy" id="1612424"/>
    <lineage>
        <taxon>Eukaryota</taxon>
        <taxon>Fungi</taxon>
        <taxon>Dikarya</taxon>
        <taxon>Ascomycota</taxon>
        <taxon>Pezizomycotina</taxon>
        <taxon>Eurotiomycetes</taxon>
        <taxon>Eurotiomycetidae</taxon>
        <taxon>Eurotiales</taxon>
        <taxon>Aspergillaceae</taxon>
        <taxon>Penicillium</taxon>
    </lineage>
</organism>
<feature type="domain" description="DUF3669" evidence="1">
    <location>
        <begin position="338"/>
        <end position="408"/>
    </location>
</feature>
<dbReference type="EMBL" id="CAJVPD010000265">
    <property type="protein sequence ID" value="CAG8410202.1"/>
    <property type="molecule type" value="Genomic_DNA"/>
</dbReference>
<sequence>MAASRRVAQHSSEDSPISMSSSLFAAVDMTNQLSALLDKQHNDNVIRNLELQECSSSDTILRRVLTPQSVTSTSSSFAQFQQLQQPLSTVQFRAVGFGQCGLVYERPGRGFVLKVAKAAYEDALWNDMNAHLRVQEAFDRPENQESECRVPQLFSFISKQNSAWWEENLRLFPTVHESVALPAMALVSERILPLPKIAREILIDRYCPAASRPQVTANPANRDCLVRLYLGRRSSTGIPSPNFTLRNFNLHVDQMIEMRFPITTLASSIGEALAVIHWCANVDGYDIEFVLGSEAEAKYSTNVLTALKMTSDQIANLPRYTDLESMLKISFMRRTTRVWVLDFNLCCVWQEETAIHHPEAVIAQLIEAFYENDPYYPLPLVDTDPEKELWEIFSCAYVSKANEVLRKKDMRLHDLPQRFIDGCVQRERESIHRGHPHGHRERKQ</sequence>
<dbReference type="Pfam" id="PF12417">
    <property type="entry name" value="DUF3669"/>
    <property type="match status" value="1"/>
</dbReference>
<reference evidence="2" key="1">
    <citation type="submission" date="2021-07" db="EMBL/GenBank/DDBJ databases">
        <authorList>
            <person name="Branca A.L. A."/>
        </authorList>
    </citation>
    <scope>NUCLEOTIDE SEQUENCE</scope>
</reference>
<dbReference type="InterPro" id="IPR022137">
    <property type="entry name" value="Znf_prot_DUF3669"/>
</dbReference>
<evidence type="ECO:0000259" key="1">
    <source>
        <dbReference type="Pfam" id="PF12417"/>
    </source>
</evidence>
<dbReference type="PANTHER" id="PTHR40780:SF2">
    <property type="entry name" value="DUF3669 DOMAIN-CONTAINING PROTEIN"/>
    <property type="match status" value="1"/>
</dbReference>
<evidence type="ECO:0000313" key="2">
    <source>
        <dbReference type="EMBL" id="CAG8410202.1"/>
    </source>
</evidence>
<protein>
    <recommendedName>
        <fullName evidence="1">DUF3669 domain-containing protein</fullName>
    </recommendedName>
</protein>